<evidence type="ECO:0000313" key="7">
    <source>
        <dbReference type="EMBL" id="RCN48695.1"/>
    </source>
</evidence>
<evidence type="ECO:0000256" key="3">
    <source>
        <dbReference type="ARBA" id="ARBA00022833"/>
    </source>
</evidence>
<gene>
    <name evidence="7" type="ORF">ANCCAN_05157</name>
</gene>
<proteinExistence type="inferred from homology"/>
<dbReference type="SUPFAM" id="SSF54001">
    <property type="entry name" value="Cysteine proteinases"/>
    <property type="match status" value="1"/>
</dbReference>
<dbReference type="InterPro" id="IPR039058">
    <property type="entry name" value="Yippee_fam"/>
</dbReference>
<dbReference type="EMBL" id="JOJR01000043">
    <property type="protein sequence ID" value="RCN48695.1"/>
    <property type="molecule type" value="Genomic_DNA"/>
</dbReference>
<feature type="region of interest" description="Disordered" evidence="4">
    <location>
        <begin position="252"/>
        <end position="309"/>
    </location>
</feature>
<dbReference type="Proteomes" id="UP000252519">
    <property type="component" value="Unassembled WGS sequence"/>
</dbReference>
<accession>A0A368H093</accession>
<evidence type="ECO:0000259" key="5">
    <source>
        <dbReference type="PROSITE" id="PS50802"/>
    </source>
</evidence>
<dbReference type="InterPro" id="IPR003323">
    <property type="entry name" value="OTU_dom"/>
</dbReference>
<dbReference type="InterPro" id="IPR004910">
    <property type="entry name" value="Yippee/Mis18/Cereblon"/>
</dbReference>
<feature type="domain" description="Yippee" evidence="6">
    <location>
        <begin position="13"/>
        <end position="110"/>
    </location>
</feature>
<protein>
    <submittedName>
        <fullName evidence="7">Yippee putative zinc-binding protein</fullName>
    </submittedName>
</protein>
<dbReference type="InterPro" id="IPR038765">
    <property type="entry name" value="Papain-like_cys_pep_sf"/>
</dbReference>
<dbReference type="InterPro" id="IPR003903">
    <property type="entry name" value="UIM_dom"/>
</dbReference>
<sequence length="594" mass="68161">MGRIFIENHGGTRVVLCRFCKTYLTNRSELISSRFQGSSGRAMLFHRAWNLDYSEAQHRDMMTGKHIVRDVMCRICHKKVGWMYEFAMEESQRYKEARVILEKALIDEEDGFPDPAGALETHEQPPSYVRSAYNMPRIFLEHWGGRRTFSCEKCGTYLSNRQEVVSTRFSGCTGRAFLFRRVANIRYGEPVARKLTTGNHLLRDVFCIVCNTKLGWLYEFTHENAERYKEGKCILERRLVREVEMTVFHKSKSVDNSDDENQRPFEGSASGQGTTYKPRRRRNFNREPRPEHARGGSVSPGANSGDEYDVGFKDEKMDADFALLLKRTRGFEIRHVRGDGSCMFRAVADQLYGDQEMHGEVRRLCMDYMVRNRDHFAPFVAEDFSSYVARKRRPGQHGNHVELQAISEMFARPIEIYEYSENPRNIFYPTINALEVHAPIRLSYHGSSHYNSVVDPFAPAVGVGLGLPGYVARGANDLRQAVKESSDRSVEQAIVQSQLALTDMERTEREISEQVARDSYLDYLARQAGEEQSSQKSSLYAELLAMEECGGWPENAVDEDDELAQALSLSEQQYMEELQLRYGCDPEDTNNNQG</sequence>
<comment type="caution">
    <text evidence="7">The sequence shown here is derived from an EMBL/GenBank/DDBJ whole genome shotgun (WGS) entry which is preliminary data.</text>
</comment>
<dbReference type="GO" id="GO:0046872">
    <property type="term" value="F:metal ion binding"/>
    <property type="evidence" value="ECO:0007669"/>
    <property type="project" value="UniProtKB-KW"/>
</dbReference>
<evidence type="ECO:0000259" key="6">
    <source>
        <dbReference type="PROSITE" id="PS51792"/>
    </source>
</evidence>
<evidence type="ECO:0000256" key="1">
    <source>
        <dbReference type="ARBA" id="ARBA00005613"/>
    </source>
</evidence>
<keyword evidence="3" id="KW-0862">Zinc</keyword>
<keyword evidence="2" id="KW-0479">Metal-binding</keyword>
<feature type="compositionally biased region" description="Basic and acidic residues" evidence="4">
    <location>
        <begin position="284"/>
        <end position="294"/>
    </location>
</feature>
<dbReference type="OrthoDB" id="409956at2759"/>
<dbReference type="PROSITE" id="PS50802">
    <property type="entry name" value="OTU"/>
    <property type="match status" value="1"/>
</dbReference>
<dbReference type="PROSITE" id="PS50330">
    <property type="entry name" value="UIM"/>
    <property type="match status" value="1"/>
</dbReference>
<evidence type="ECO:0000256" key="4">
    <source>
        <dbReference type="SAM" id="MobiDB-lite"/>
    </source>
</evidence>
<dbReference type="CDD" id="cd22752">
    <property type="entry name" value="OTU_OTUD5-like"/>
    <property type="match status" value="1"/>
</dbReference>
<feature type="domain" description="Yippee" evidence="6">
    <location>
        <begin position="147"/>
        <end position="244"/>
    </location>
</feature>
<dbReference type="Pfam" id="PF02338">
    <property type="entry name" value="OTU"/>
    <property type="match status" value="1"/>
</dbReference>
<reference evidence="7 8" key="1">
    <citation type="submission" date="2014-10" db="EMBL/GenBank/DDBJ databases">
        <title>Draft genome of the hookworm Ancylostoma caninum.</title>
        <authorList>
            <person name="Mitreva M."/>
        </authorList>
    </citation>
    <scope>NUCLEOTIDE SEQUENCE [LARGE SCALE GENOMIC DNA]</scope>
    <source>
        <strain evidence="7 8">Baltimore</strain>
    </source>
</reference>
<dbReference type="STRING" id="29170.A0A368H093"/>
<keyword evidence="8" id="KW-1185">Reference proteome</keyword>
<dbReference type="InterPro" id="IPR034751">
    <property type="entry name" value="Yippee"/>
</dbReference>
<dbReference type="FunFam" id="3.90.70.80:FF:000018">
    <property type="entry name" value="OTU domain-containing protein 5-B"/>
    <property type="match status" value="1"/>
</dbReference>
<feature type="domain" description="OTU" evidence="5">
    <location>
        <begin position="331"/>
        <end position="456"/>
    </location>
</feature>
<dbReference type="AlphaFoldDB" id="A0A368H093"/>
<comment type="similarity">
    <text evidence="1">Belongs to the yippee family.</text>
</comment>
<evidence type="ECO:0000256" key="2">
    <source>
        <dbReference type="ARBA" id="ARBA00022723"/>
    </source>
</evidence>
<evidence type="ECO:0000313" key="8">
    <source>
        <dbReference type="Proteomes" id="UP000252519"/>
    </source>
</evidence>
<dbReference type="Pfam" id="PF03226">
    <property type="entry name" value="Yippee-Mis18"/>
    <property type="match status" value="2"/>
</dbReference>
<organism evidence="7 8">
    <name type="scientific">Ancylostoma caninum</name>
    <name type="common">Dog hookworm</name>
    <dbReference type="NCBI Taxonomy" id="29170"/>
    <lineage>
        <taxon>Eukaryota</taxon>
        <taxon>Metazoa</taxon>
        <taxon>Ecdysozoa</taxon>
        <taxon>Nematoda</taxon>
        <taxon>Chromadorea</taxon>
        <taxon>Rhabditida</taxon>
        <taxon>Rhabditina</taxon>
        <taxon>Rhabditomorpha</taxon>
        <taxon>Strongyloidea</taxon>
        <taxon>Ancylostomatidae</taxon>
        <taxon>Ancylostomatinae</taxon>
        <taxon>Ancylostoma</taxon>
    </lineage>
</organism>
<dbReference type="PANTHER" id="PTHR13848">
    <property type="entry name" value="PROTEIN YIPPEE-LIKE CG15309-RELATED"/>
    <property type="match status" value="1"/>
</dbReference>
<feature type="compositionally biased region" description="Basic and acidic residues" evidence="4">
    <location>
        <begin position="252"/>
        <end position="263"/>
    </location>
</feature>
<dbReference type="Gene3D" id="3.90.70.80">
    <property type="match status" value="1"/>
</dbReference>
<name>A0A368H093_ANCCA</name>
<dbReference type="PROSITE" id="PS51792">
    <property type="entry name" value="YIPPEE"/>
    <property type="match status" value="2"/>
</dbReference>